<reference evidence="1 2" key="1">
    <citation type="journal article" date="2019" name="Int. J. Syst. Evol. Microbiol.">
        <title>The Global Catalogue of Microorganisms (GCM) 10K type strain sequencing project: providing services to taxonomists for standard genome sequencing and annotation.</title>
        <authorList>
            <consortium name="The Broad Institute Genomics Platform"/>
            <consortium name="The Broad Institute Genome Sequencing Center for Infectious Disease"/>
            <person name="Wu L."/>
            <person name="Ma J."/>
        </authorList>
    </citation>
    <scope>NUCLEOTIDE SEQUENCE [LARGE SCALE GENOMIC DNA]</scope>
    <source>
        <strain evidence="1 2">JCM 16013</strain>
    </source>
</reference>
<proteinExistence type="predicted"/>
<protein>
    <recommendedName>
        <fullName evidence="3">Aminoglycoside phosphotransferase</fullName>
    </recommendedName>
</protein>
<dbReference type="RefSeq" id="WP_344660523.1">
    <property type="nucleotide sequence ID" value="NZ_BAAAQM010000041.1"/>
</dbReference>
<accession>A0ABN2SM88</accession>
<sequence length="186" mass="19982">MTGDTGAEERYFTERGYGFGGVLGRGMEGIVYDLGDDVVGKVWFRRRPEELGVLQAFYRELGANPSPVRFPEILEVGVLDGDAPGQAVTVERKLTGTTLRERLADGAVSVEQGRACVMEVLAALRTIPGGPAARDLPVVDEPRAMRSGGDTWPRALSAQDGHFAWCAASLEREDIVAALSAGADRF</sequence>
<name>A0ABN2SM88_9ACTN</name>
<dbReference type="SUPFAM" id="SSF56112">
    <property type="entry name" value="Protein kinase-like (PK-like)"/>
    <property type="match status" value="1"/>
</dbReference>
<dbReference type="Proteomes" id="UP001499854">
    <property type="component" value="Unassembled WGS sequence"/>
</dbReference>
<keyword evidence="2" id="KW-1185">Reference proteome</keyword>
<dbReference type="EMBL" id="BAAAQM010000041">
    <property type="protein sequence ID" value="GAA1989242.1"/>
    <property type="molecule type" value="Genomic_DNA"/>
</dbReference>
<gene>
    <name evidence="1" type="ORF">GCM10009838_60210</name>
</gene>
<organism evidence="1 2">
    <name type="scientific">Catenulispora subtropica</name>
    <dbReference type="NCBI Taxonomy" id="450798"/>
    <lineage>
        <taxon>Bacteria</taxon>
        <taxon>Bacillati</taxon>
        <taxon>Actinomycetota</taxon>
        <taxon>Actinomycetes</taxon>
        <taxon>Catenulisporales</taxon>
        <taxon>Catenulisporaceae</taxon>
        <taxon>Catenulispora</taxon>
    </lineage>
</organism>
<evidence type="ECO:0000313" key="2">
    <source>
        <dbReference type="Proteomes" id="UP001499854"/>
    </source>
</evidence>
<evidence type="ECO:0008006" key="3">
    <source>
        <dbReference type="Google" id="ProtNLM"/>
    </source>
</evidence>
<evidence type="ECO:0000313" key="1">
    <source>
        <dbReference type="EMBL" id="GAA1989242.1"/>
    </source>
</evidence>
<dbReference type="InterPro" id="IPR011009">
    <property type="entry name" value="Kinase-like_dom_sf"/>
</dbReference>
<comment type="caution">
    <text evidence="1">The sequence shown here is derived from an EMBL/GenBank/DDBJ whole genome shotgun (WGS) entry which is preliminary data.</text>
</comment>